<feature type="compositionally biased region" description="Acidic residues" evidence="1">
    <location>
        <begin position="347"/>
        <end position="360"/>
    </location>
</feature>
<feature type="compositionally biased region" description="Polar residues" evidence="1">
    <location>
        <begin position="426"/>
        <end position="436"/>
    </location>
</feature>
<evidence type="ECO:0000313" key="2">
    <source>
        <dbReference type="EMBL" id="KCV67891.1"/>
    </source>
</evidence>
<evidence type="ECO:0000313" key="3">
    <source>
        <dbReference type="Proteomes" id="UP000030693"/>
    </source>
</evidence>
<accession>A0A058Z180</accession>
<dbReference type="GO" id="GO:0016593">
    <property type="term" value="C:Cdc73/Paf1 complex"/>
    <property type="evidence" value="ECO:0007669"/>
    <property type="project" value="InterPro"/>
</dbReference>
<dbReference type="GO" id="GO:0006368">
    <property type="term" value="P:transcription elongation by RNA polymerase II"/>
    <property type="evidence" value="ECO:0007669"/>
    <property type="project" value="InterPro"/>
</dbReference>
<feature type="region of interest" description="Disordered" evidence="1">
    <location>
        <begin position="396"/>
        <end position="436"/>
    </location>
</feature>
<dbReference type="InterPro" id="IPR007133">
    <property type="entry name" value="RNA_pol_II-assoc_Paf1"/>
</dbReference>
<dbReference type="RefSeq" id="XP_009497711.1">
    <property type="nucleotide sequence ID" value="XM_009499436.1"/>
</dbReference>
<dbReference type="EMBL" id="KB932212">
    <property type="protein sequence ID" value="KCV67891.1"/>
    <property type="molecule type" value="Genomic_DNA"/>
</dbReference>
<evidence type="ECO:0000256" key="1">
    <source>
        <dbReference type="SAM" id="MobiDB-lite"/>
    </source>
</evidence>
<organism evidence="2">
    <name type="scientific">Fonticula alba</name>
    <name type="common">Slime mold</name>
    <dbReference type="NCBI Taxonomy" id="691883"/>
    <lineage>
        <taxon>Eukaryota</taxon>
        <taxon>Rotosphaerida</taxon>
        <taxon>Fonticulaceae</taxon>
        <taxon>Fonticula</taxon>
    </lineage>
</organism>
<reference evidence="2" key="1">
    <citation type="submission" date="2013-04" db="EMBL/GenBank/DDBJ databases">
        <title>The Genome Sequence of Fonticula alba ATCC 38817.</title>
        <authorList>
            <consortium name="The Broad Institute Genomics Platform"/>
            <person name="Russ C."/>
            <person name="Cuomo C."/>
            <person name="Burger G."/>
            <person name="Gray M.W."/>
            <person name="Holland P.W.H."/>
            <person name="King N."/>
            <person name="Lang F.B.F."/>
            <person name="Roger A.J."/>
            <person name="Ruiz-Trillo I."/>
            <person name="Brown M."/>
            <person name="Walker B."/>
            <person name="Young S."/>
            <person name="Zeng Q."/>
            <person name="Gargeya S."/>
            <person name="Fitzgerald M."/>
            <person name="Haas B."/>
            <person name="Abouelleil A."/>
            <person name="Allen A.W."/>
            <person name="Alvarado L."/>
            <person name="Arachchi H.M."/>
            <person name="Berlin A.M."/>
            <person name="Chapman S.B."/>
            <person name="Gainer-Dewar J."/>
            <person name="Goldberg J."/>
            <person name="Griggs A."/>
            <person name="Gujja S."/>
            <person name="Hansen M."/>
            <person name="Howarth C."/>
            <person name="Imamovic A."/>
            <person name="Ireland A."/>
            <person name="Larimer J."/>
            <person name="McCowan C."/>
            <person name="Murphy C."/>
            <person name="Pearson M."/>
            <person name="Poon T.W."/>
            <person name="Priest M."/>
            <person name="Roberts A."/>
            <person name="Saif S."/>
            <person name="Shea T."/>
            <person name="Sisk P."/>
            <person name="Sykes S."/>
            <person name="Wortman J."/>
            <person name="Nusbaum C."/>
            <person name="Birren B."/>
        </authorList>
    </citation>
    <scope>NUCLEOTIDE SEQUENCE [LARGE SCALE GENOMIC DNA]</scope>
    <source>
        <strain evidence="2">ATCC 38817</strain>
    </source>
</reference>
<sequence length="436" mass="46251">MSLEIVPGRRRLFIGKLSYAATVPDPPFEPKSINLPMSPFSFTSYRLASLEAHAPVRMTSMASLAALLPAASLLDAAQWDVPRAAGGQHLHPDDALLLGDMPPSEEAGAQNRRGLAAIPTISLVGEDYTNRPKFLLASELTKASMDAKAARADPSDLLSLPEQQRLIESTFKAFHSEQGAPLAGSELLATLVHPTKPHLKAVAAEPIFPLEALAAAGPPDGGRSRPLDPDWSGARAVLSTLLPNGPPEYDAEGLFLAPPPSGPTPDTDPVVQALGPHAAAEPSVLYWFKENPLSTPVGPRVNQGDTEYIVAGVYLIEMRAVEDSFVSLQIAPAAGPKDTDAPMDTGSDSDDPFLSEDEEQGPGGRRRGGSSQLPSSVYYVPTKHKILLSRAREDSLLGSGSSMSGSSMHTDLPPYGFPDRVWLQRPSGQASAQAQQ</sequence>
<dbReference type="Proteomes" id="UP000030693">
    <property type="component" value="Unassembled WGS sequence"/>
</dbReference>
<dbReference type="Pfam" id="PF03985">
    <property type="entry name" value="Paf1"/>
    <property type="match status" value="1"/>
</dbReference>
<protein>
    <submittedName>
        <fullName evidence="2">Uncharacterized protein</fullName>
    </submittedName>
</protein>
<dbReference type="AlphaFoldDB" id="A0A058Z180"/>
<name>A0A058Z180_FONAL</name>
<proteinExistence type="predicted"/>
<feature type="compositionally biased region" description="Low complexity" evidence="1">
    <location>
        <begin position="396"/>
        <end position="408"/>
    </location>
</feature>
<keyword evidence="3" id="KW-1185">Reference proteome</keyword>
<gene>
    <name evidence="2" type="ORF">H696_05620</name>
</gene>
<feature type="region of interest" description="Disordered" evidence="1">
    <location>
        <begin position="333"/>
        <end position="376"/>
    </location>
</feature>
<dbReference type="GeneID" id="20530345"/>